<accession>A0AAU7QHL5</accession>
<name>A0AAU7QHL5_9GAMM</name>
<proteinExistence type="predicted"/>
<dbReference type="AlphaFoldDB" id="A0AAU7QHL5"/>
<evidence type="ECO:0000313" key="2">
    <source>
        <dbReference type="EMBL" id="XBS89075.1"/>
    </source>
</evidence>
<evidence type="ECO:0000256" key="1">
    <source>
        <dbReference type="SAM" id="SignalP"/>
    </source>
</evidence>
<dbReference type="RefSeq" id="WP_350015733.1">
    <property type="nucleotide sequence ID" value="NZ_CP157948.1"/>
</dbReference>
<protein>
    <submittedName>
        <fullName evidence="2">YfiR family protein</fullName>
    </submittedName>
</protein>
<gene>
    <name evidence="2" type="ORF">ABNK63_11780</name>
</gene>
<reference evidence="2" key="1">
    <citation type="submission" date="2024-06" db="EMBL/GenBank/DDBJ databases">
        <authorList>
            <person name="Sun Y."/>
        </authorList>
    </citation>
    <scope>NUCLEOTIDE SEQUENCE</scope>
    <source>
        <strain evidence="2">IGA1.0</strain>
    </source>
</reference>
<feature type="chain" id="PRO_5043862733" evidence="1">
    <location>
        <begin position="30"/>
        <end position="217"/>
    </location>
</feature>
<dbReference type="InterPro" id="IPR025293">
    <property type="entry name" value="YfiR/HmsC-like"/>
</dbReference>
<dbReference type="EMBL" id="CP157948">
    <property type="protein sequence ID" value="XBS89075.1"/>
    <property type="molecule type" value="Genomic_DNA"/>
</dbReference>
<keyword evidence="1" id="KW-0732">Signal</keyword>
<feature type="signal peptide" evidence="1">
    <location>
        <begin position="1"/>
        <end position="29"/>
    </location>
</feature>
<organism evidence="2">
    <name type="scientific">Rhodanobacter sp. IGA1.0</name>
    <dbReference type="NCBI Taxonomy" id="3158582"/>
    <lineage>
        <taxon>Bacteria</taxon>
        <taxon>Pseudomonadati</taxon>
        <taxon>Pseudomonadota</taxon>
        <taxon>Gammaproteobacteria</taxon>
        <taxon>Lysobacterales</taxon>
        <taxon>Rhodanobacteraceae</taxon>
        <taxon>Rhodanobacter</taxon>
    </lineage>
</organism>
<dbReference type="Pfam" id="PF13689">
    <property type="entry name" value="DUF4154"/>
    <property type="match status" value="1"/>
</dbReference>
<sequence length="217" mass="22744">MPILPRRAASGHALRAVAALCAGSRVARARVCACLTALLAYAMGAAAANAVQLPRQPSPAPPAISLEYAVKATYLYKLAPFVNWPPGEFVGPDAAFRICVVGDDPFHGFLADAVVGRRFGTHAFEVLRLDALTADAGCQIAFIGKLPAQTTRQALAAVDGSPVLTVVDSATPDDQGIVQFVIRQGRVGFEINTSAAARNHLTISSKLLSLALKVNSR</sequence>